<protein>
    <submittedName>
        <fullName evidence="3">Transposase InsO and inactivated derivatives</fullName>
    </submittedName>
</protein>
<dbReference type="AlphaFoldDB" id="A0A1I0PPS6"/>
<dbReference type="InterPro" id="IPR012337">
    <property type="entry name" value="RNaseH-like_sf"/>
</dbReference>
<feature type="domain" description="Integrase catalytic" evidence="2">
    <location>
        <begin position="112"/>
        <end position="273"/>
    </location>
</feature>
<dbReference type="EMBL" id="FOJI01000005">
    <property type="protein sequence ID" value="SEW16313.1"/>
    <property type="molecule type" value="Genomic_DNA"/>
</dbReference>
<dbReference type="InterPro" id="IPR048020">
    <property type="entry name" value="Transpos_IS3"/>
</dbReference>
<dbReference type="PANTHER" id="PTHR46889">
    <property type="entry name" value="TRANSPOSASE INSF FOR INSERTION SEQUENCE IS3B-RELATED"/>
    <property type="match status" value="1"/>
</dbReference>
<dbReference type="GO" id="GO:0003676">
    <property type="term" value="F:nucleic acid binding"/>
    <property type="evidence" value="ECO:0007669"/>
    <property type="project" value="InterPro"/>
</dbReference>
<dbReference type="Pfam" id="PF00665">
    <property type="entry name" value="rve"/>
    <property type="match status" value="1"/>
</dbReference>
<gene>
    <name evidence="3" type="ORF">SAMN05421659_105239</name>
</gene>
<dbReference type="InterPro" id="IPR036397">
    <property type="entry name" value="RNaseH_sf"/>
</dbReference>
<evidence type="ECO:0000256" key="1">
    <source>
        <dbReference type="ARBA" id="ARBA00002286"/>
    </source>
</evidence>
<keyword evidence="4" id="KW-1185">Reference proteome</keyword>
<dbReference type="SUPFAM" id="SSF53098">
    <property type="entry name" value="Ribonuclease H-like"/>
    <property type="match status" value="1"/>
</dbReference>
<dbReference type="InterPro" id="IPR025948">
    <property type="entry name" value="HTH-like_dom"/>
</dbReference>
<organism evidence="3 4">
    <name type="scientific">[Clostridium] fimetarium</name>
    <dbReference type="NCBI Taxonomy" id="99656"/>
    <lineage>
        <taxon>Bacteria</taxon>
        <taxon>Bacillati</taxon>
        <taxon>Bacillota</taxon>
        <taxon>Clostridia</taxon>
        <taxon>Lachnospirales</taxon>
        <taxon>Lachnospiraceae</taxon>
    </lineage>
</organism>
<dbReference type="Gene3D" id="3.30.420.10">
    <property type="entry name" value="Ribonuclease H-like superfamily/Ribonuclease H"/>
    <property type="match status" value="1"/>
</dbReference>
<sequence length="277" mass="32391">MIKVNIHKYSVSAMCRVLQVNRSTYYYEASKNRNESELESAIVDIFKASRNNYGTRKIKKELADRDIISSRRRIGRIMKQEGLVSSYTTAQFHPQKDTCNESKVENVVDRHFNEQSYRNVVVSDLTYVRVGMSWHYICVLVDLFNREIIGYSSGRRKTAALVKQAFMSVKENLGDINIFHTDRGNEFKNQMIDETLEVFDIQRSLSHKGCPYDNAVAEATFKIIKTEFVKNQTFASLYQLQLELADYVNWFNNRRIHSSLEYQTPVQYRMNTLKKVV</sequence>
<accession>A0A1I0PPS6</accession>
<dbReference type="NCBIfam" id="NF033516">
    <property type="entry name" value="transpos_IS3"/>
    <property type="match status" value="1"/>
</dbReference>
<dbReference type="STRING" id="99656.SAMN05421659_105239"/>
<evidence type="ECO:0000313" key="4">
    <source>
        <dbReference type="Proteomes" id="UP000199701"/>
    </source>
</evidence>
<dbReference type="Proteomes" id="UP000199701">
    <property type="component" value="Unassembled WGS sequence"/>
</dbReference>
<dbReference type="Pfam" id="PF13333">
    <property type="entry name" value="rve_2"/>
    <property type="match status" value="1"/>
</dbReference>
<dbReference type="InterPro" id="IPR001584">
    <property type="entry name" value="Integrase_cat-core"/>
</dbReference>
<dbReference type="PANTHER" id="PTHR46889:SF5">
    <property type="entry name" value="INTEGRASE PROTEIN"/>
    <property type="match status" value="1"/>
</dbReference>
<dbReference type="PROSITE" id="PS50994">
    <property type="entry name" value="INTEGRASE"/>
    <property type="match status" value="1"/>
</dbReference>
<dbReference type="GO" id="GO:0015074">
    <property type="term" value="P:DNA integration"/>
    <property type="evidence" value="ECO:0007669"/>
    <property type="project" value="InterPro"/>
</dbReference>
<evidence type="ECO:0000313" key="3">
    <source>
        <dbReference type="EMBL" id="SEW16313.1"/>
    </source>
</evidence>
<dbReference type="Pfam" id="PF13276">
    <property type="entry name" value="HTH_21"/>
    <property type="match status" value="1"/>
</dbReference>
<reference evidence="3 4" key="1">
    <citation type="submission" date="2016-10" db="EMBL/GenBank/DDBJ databases">
        <authorList>
            <person name="de Groot N.N."/>
        </authorList>
    </citation>
    <scope>NUCLEOTIDE SEQUENCE [LARGE SCALE GENOMIC DNA]</scope>
    <source>
        <strain evidence="3 4">DSM 9179</strain>
    </source>
</reference>
<proteinExistence type="predicted"/>
<name>A0A1I0PPS6_9FIRM</name>
<evidence type="ECO:0000259" key="2">
    <source>
        <dbReference type="PROSITE" id="PS50994"/>
    </source>
</evidence>
<dbReference type="InterPro" id="IPR050900">
    <property type="entry name" value="Transposase_IS3/IS150/IS904"/>
</dbReference>
<comment type="function">
    <text evidence="1">Involved in the transposition of the insertion sequence.</text>
</comment>